<dbReference type="GO" id="GO:0008170">
    <property type="term" value="F:N-methyltransferase activity"/>
    <property type="evidence" value="ECO:0007669"/>
    <property type="project" value="InterPro"/>
</dbReference>
<evidence type="ECO:0000259" key="7">
    <source>
        <dbReference type="Pfam" id="PF01555"/>
    </source>
</evidence>
<dbReference type="KEGG" id="tbd:Tbd_2276"/>
<dbReference type="GO" id="GO:0009007">
    <property type="term" value="F:site-specific DNA-methyltransferase (adenine-specific) activity"/>
    <property type="evidence" value="ECO:0007669"/>
    <property type="project" value="UniProtKB-EC"/>
</dbReference>
<evidence type="ECO:0000256" key="3">
    <source>
        <dbReference type="ARBA" id="ARBA00022603"/>
    </source>
</evidence>
<comment type="similarity">
    <text evidence="1">Belongs to the N(4)/N(6)-methyltransferase family.</text>
</comment>
<gene>
    <name evidence="8" type="ordered locus">Tbd_2276</name>
</gene>
<organism evidence="8 9">
    <name type="scientific">Thiobacillus denitrificans (strain ATCC 25259 / T1)</name>
    <dbReference type="NCBI Taxonomy" id="292415"/>
    <lineage>
        <taxon>Bacteria</taxon>
        <taxon>Pseudomonadati</taxon>
        <taxon>Pseudomonadota</taxon>
        <taxon>Betaproteobacteria</taxon>
        <taxon>Nitrosomonadales</taxon>
        <taxon>Thiobacillaceae</taxon>
        <taxon>Thiobacillus</taxon>
    </lineage>
</organism>
<comment type="catalytic activity">
    <reaction evidence="6">
        <text>a 2'-deoxyadenosine in DNA + S-adenosyl-L-methionine = an N(6)-methyl-2'-deoxyadenosine in DNA + S-adenosyl-L-homocysteine + H(+)</text>
        <dbReference type="Rhea" id="RHEA:15197"/>
        <dbReference type="Rhea" id="RHEA-COMP:12418"/>
        <dbReference type="Rhea" id="RHEA-COMP:12419"/>
        <dbReference type="ChEBI" id="CHEBI:15378"/>
        <dbReference type="ChEBI" id="CHEBI:57856"/>
        <dbReference type="ChEBI" id="CHEBI:59789"/>
        <dbReference type="ChEBI" id="CHEBI:90615"/>
        <dbReference type="ChEBI" id="CHEBI:90616"/>
        <dbReference type="EC" id="2.1.1.72"/>
    </reaction>
</comment>
<dbReference type="GO" id="GO:0032259">
    <property type="term" value="P:methylation"/>
    <property type="evidence" value="ECO:0007669"/>
    <property type="project" value="UniProtKB-KW"/>
</dbReference>
<evidence type="ECO:0000256" key="5">
    <source>
        <dbReference type="ARBA" id="ARBA00022691"/>
    </source>
</evidence>
<reference evidence="8 9" key="1">
    <citation type="journal article" date="2006" name="J. Bacteriol.">
        <title>The genome sequence of the obligately chemolithoautotrophic, facultatively anaerobic bacterium Thiobacillus denitrificans.</title>
        <authorList>
            <person name="Beller H.R."/>
            <person name="Chain P.S."/>
            <person name="Letain T.E."/>
            <person name="Chakicherla A."/>
            <person name="Larimer F.W."/>
            <person name="Richardson P.M."/>
            <person name="Coleman M.A."/>
            <person name="Wood A.P."/>
            <person name="Kelly D.P."/>
        </authorList>
    </citation>
    <scope>NUCLEOTIDE SEQUENCE [LARGE SCALE GENOMIC DNA]</scope>
    <source>
        <strain evidence="8 9">ATCC 25259</strain>
    </source>
</reference>
<dbReference type="eggNOG" id="COG2189">
    <property type="taxonomic scope" value="Bacteria"/>
</dbReference>
<proteinExistence type="inferred from homology"/>
<dbReference type="GO" id="GO:0003677">
    <property type="term" value="F:DNA binding"/>
    <property type="evidence" value="ECO:0007669"/>
    <property type="project" value="InterPro"/>
</dbReference>
<dbReference type="REBASE" id="11309">
    <property type="entry name" value="M.TdeDORF2276P"/>
</dbReference>
<evidence type="ECO:0000256" key="1">
    <source>
        <dbReference type="ARBA" id="ARBA00006594"/>
    </source>
</evidence>
<accession>Q3SES9</accession>
<dbReference type="Proteomes" id="UP000008291">
    <property type="component" value="Chromosome"/>
</dbReference>
<dbReference type="InterPro" id="IPR002052">
    <property type="entry name" value="DNA_methylase_N6_adenine_CS"/>
</dbReference>
<keyword evidence="9" id="KW-1185">Reference proteome</keyword>
<dbReference type="HOGENOM" id="CLU_020164_1_1_4"/>
<name>Q3SES9_THIDA</name>
<dbReference type="STRING" id="292415.Tbd_2276"/>
<dbReference type="InterPro" id="IPR029063">
    <property type="entry name" value="SAM-dependent_MTases_sf"/>
</dbReference>
<keyword evidence="3 8" id="KW-0489">Methyltransferase</keyword>
<sequence>MPGCGSGPDGYRASQKLTATTNNMPTLHWVGKDKVINHHHDVPFRVLQKVSTFTAPEGTPANTTDNRIIHGDNLEALKSLLPEFEGRVKCIYIDPPYNTGNEGWVYNDAVNDPKIKRWLGQVVGKEGEDLSRHDKWLCMMYPRLKLLHRLLHDDGSIWVSIDDNASGLLRPLLDEIFGGANFVATVIWEKADSPRNSARQFSTDHDYILVYSKKPGWTPARLPRNEESDAIYQNQDDDERGPWIPGDPFANKPYSKGLYTITGPTGREFSPPAGRYWRVSEEKLRELDDDGRIWWGPTGEARPSIKRYLNEVADLVPRTLWTKEAVGSNRSSKNEQRAIFAGTASFDTPKPSALIERVIQIAASSSDIVLDSFAGSGTTGHAVMKLNAQDSGARRFVMIETESYADTLTAERIRRVMTGYGEGTKAMQGLGGGFDYYIVGEPMFLPDDNLNEAAGTEAIRGYVAYSEGIPTADQTTTDNPHSPYLLGLNRETAWLFHYEPDRATSLDMDFLAGLRFGGDTGAGKPDTVIVYADRCLLSKDFMIRHGIVFKKIPRDITRF</sequence>
<protein>
    <recommendedName>
        <fullName evidence="2">site-specific DNA-methyltransferase (adenine-specific)</fullName>
        <ecNumber evidence="2">2.1.1.72</ecNumber>
    </recommendedName>
</protein>
<dbReference type="EMBL" id="CP000116">
    <property type="protein sequence ID" value="AAZ98229.1"/>
    <property type="molecule type" value="Genomic_DNA"/>
</dbReference>
<dbReference type="PRINTS" id="PR00506">
    <property type="entry name" value="D21N6MTFRASE"/>
</dbReference>
<feature type="domain" description="DNA methylase N-4/N-6" evidence="7">
    <location>
        <begin position="88"/>
        <end position="404"/>
    </location>
</feature>
<dbReference type="EC" id="2.1.1.72" evidence="2"/>
<evidence type="ECO:0000313" key="9">
    <source>
        <dbReference type="Proteomes" id="UP000008291"/>
    </source>
</evidence>
<dbReference type="AlphaFoldDB" id="Q3SES9"/>
<dbReference type="InterPro" id="IPR002941">
    <property type="entry name" value="DNA_methylase_N4/N6"/>
</dbReference>
<dbReference type="Gene3D" id="3.40.50.150">
    <property type="entry name" value="Vaccinia Virus protein VP39"/>
    <property type="match status" value="1"/>
</dbReference>
<keyword evidence="4 8" id="KW-0808">Transferase</keyword>
<evidence type="ECO:0000256" key="4">
    <source>
        <dbReference type="ARBA" id="ARBA00022679"/>
    </source>
</evidence>
<evidence type="ECO:0000313" key="8">
    <source>
        <dbReference type="EMBL" id="AAZ98229.1"/>
    </source>
</evidence>
<dbReference type="SUPFAM" id="SSF53335">
    <property type="entry name" value="S-adenosyl-L-methionine-dependent methyltransferases"/>
    <property type="match status" value="1"/>
</dbReference>
<dbReference type="InterPro" id="IPR002295">
    <property type="entry name" value="N4/N6-MTase_EcoPI_Mod-like"/>
</dbReference>
<dbReference type="Pfam" id="PF01555">
    <property type="entry name" value="N6_N4_Mtase"/>
    <property type="match status" value="1"/>
</dbReference>
<evidence type="ECO:0000256" key="2">
    <source>
        <dbReference type="ARBA" id="ARBA00011900"/>
    </source>
</evidence>
<dbReference type="PROSITE" id="PS00092">
    <property type="entry name" value="N6_MTASE"/>
    <property type="match status" value="1"/>
</dbReference>
<evidence type="ECO:0000256" key="6">
    <source>
        <dbReference type="ARBA" id="ARBA00047942"/>
    </source>
</evidence>
<keyword evidence="5" id="KW-0949">S-adenosyl-L-methionine</keyword>